<keyword evidence="5 6" id="KW-0472">Membrane</keyword>
<comment type="caution">
    <text evidence="7">The sequence shown here is derived from an EMBL/GenBank/DDBJ whole genome shotgun (WGS) entry which is preliminary data.</text>
</comment>
<feature type="transmembrane region" description="Helical" evidence="6">
    <location>
        <begin position="123"/>
        <end position="142"/>
    </location>
</feature>
<feature type="transmembrane region" description="Helical" evidence="6">
    <location>
        <begin position="58"/>
        <end position="79"/>
    </location>
</feature>
<dbReference type="SUPFAM" id="SSF103473">
    <property type="entry name" value="MFS general substrate transporter"/>
    <property type="match status" value="1"/>
</dbReference>
<organism evidence="7 8">
    <name type="scientific">Nocardia puris</name>
    <dbReference type="NCBI Taxonomy" id="208602"/>
    <lineage>
        <taxon>Bacteria</taxon>
        <taxon>Bacillati</taxon>
        <taxon>Actinomycetota</taxon>
        <taxon>Actinomycetes</taxon>
        <taxon>Mycobacteriales</taxon>
        <taxon>Nocardiaceae</taxon>
        <taxon>Nocardia</taxon>
    </lineage>
</organism>
<evidence type="ECO:0008006" key="9">
    <source>
        <dbReference type="Google" id="ProtNLM"/>
    </source>
</evidence>
<dbReference type="AlphaFoldDB" id="A0A366DHD4"/>
<evidence type="ECO:0000256" key="1">
    <source>
        <dbReference type="ARBA" id="ARBA00004141"/>
    </source>
</evidence>
<evidence type="ECO:0000256" key="6">
    <source>
        <dbReference type="SAM" id="Phobius"/>
    </source>
</evidence>
<keyword evidence="2" id="KW-0813">Transport</keyword>
<sequence>MGLTASADTAWWVLTLGLFVYGAGVGFATGQVTNVVLAEVPGERSGQGSGIQSAVRELGSAVGIALLTTVFFSVLSGGLDDRFDGDPAAAEMTRAITDSAGAAIPGLAADPATAAAADAGRDAMSSAITVTSLLCTGLLLLARAATVTLRRAKEAVPA</sequence>
<dbReference type="PANTHER" id="PTHR42718:SF9">
    <property type="entry name" value="MAJOR FACILITATOR SUPERFAMILY MULTIDRUG TRANSPORTER MFSC"/>
    <property type="match status" value="1"/>
</dbReference>
<dbReference type="Proteomes" id="UP000252586">
    <property type="component" value="Unassembled WGS sequence"/>
</dbReference>
<proteinExistence type="predicted"/>
<evidence type="ECO:0000313" key="7">
    <source>
        <dbReference type="EMBL" id="RBO89355.1"/>
    </source>
</evidence>
<evidence type="ECO:0000256" key="3">
    <source>
        <dbReference type="ARBA" id="ARBA00022692"/>
    </source>
</evidence>
<name>A0A366DHD4_9NOCA</name>
<dbReference type="EMBL" id="QNRE01000007">
    <property type="protein sequence ID" value="RBO89355.1"/>
    <property type="molecule type" value="Genomic_DNA"/>
</dbReference>
<dbReference type="STRING" id="1210090.GCA_001613185_06423"/>
<accession>A0A366DHD4</accession>
<protein>
    <recommendedName>
        <fullName evidence="9">MFS transporter</fullName>
    </recommendedName>
</protein>
<dbReference type="GO" id="GO:0016020">
    <property type="term" value="C:membrane"/>
    <property type="evidence" value="ECO:0007669"/>
    <property type="project" value="UniProtKB-SubCell"/>
</dbReference>
<comment type="subcellular location">
    <subcellularLocation>
        <location evidence="1">Membrane</location>
        <topology evidence="1">Multi-pass membrane protein</topology>
    </subcellularLocation>
</comment>
<gene>
    <name evidence="7" type="ORF">DFR74_10732</name>
</gene>
<dbReference type="RefSeq" id="WP_067513990.1">
    <property type="nucleotide sequence ID" value="NZ_JADLRD010000030.1"/>
</dbReference>
<evidence type="ECO:0000313" key="8">
    <source>
        <dbReference type="Proteomes" id="UP000252586"/>
    </source>
</evidence>
<keyword evidence="8" id="KW-1185">Reference proteome</keyword>
<feature type="transmembrane region" description="Helical" evidence="6">
    <location>
        <begin position="12"/>
        <end position="37"/>
    </location>
</feature>
<keyword evidence="4 6" id="KW-1133">Transmembrane helix</keyword>
<dbReference type="PANTHER" id="PTHR42718">
    <property type="entry name" value="MAJOR FACILITATOR SUPERFAMILY MULTIDRUG TRANSPORTER MFSC"/>
    <property type="match status" value="1"/>
</dbReference>
<dbReference type="Gene3D" id="1.20.1250.20">
    <property type="entry name" value="MFS general substrate transporter like domains"/>
    <property type="match status" value="1"/>
</dbReference>
<evidence type="ECO:0000256" key="2">
    <source>
        <dbReference type="ARBA" id="ARBA00022448"/>
    </source>
</evidence>
<evidence type="ECO:0000256" key="4">
    <source>
        <dbReference type="ARBA" id="ARBA00022989"/>
    </source>
</evidence>
<keyword evidence="3 6" id="KW-0812">Transmembrane</keyword>
<evidence type="ECO:0000256" key="5">
    <source>
        <dbReference type="ARBA" id="ARBA00023136"/>
    </source>
</evidence>
<reference evidence="7 8" key="1">
    <citation type="submission" date="2018-06" db="EMBL/GenBank/DDBJ databases">
        <title>Genomic Encyclopedia of Type Strains, Phase IV (KMG-IV): sequencing the most valuable type-strain genomes for metagenomic binning, comparative biology and taxonomic classification.</title>
        <authorList>
            <person name="Goeker M."/>
        </authorList>
    </citation>
    <scope>NUCLEOTIDE SEQUENCE [LARGE SCALE GENOMIC DNA]</scope>
    <source>
        <strain evidence="7 8">DSM 44599</strain>
    </source>
</reference>
<dbReference type="InterPro" id="IPR036259">
    <property type="entry name" value="MFS_trans_sf"/>
</dbReference>